<name>A0ACC0W1G5_9STRA</name>
<protein>
    <submittedName>
        <fullName evidence="1">Uncharacterized protein</fullName>
    </submittedName>
</protein>
<proteinExistence type="predicted"/>
<dbReference type="EMBL" id="CM047583">
    <property type="protein sequence ID" value="KAI9912670.1"/>
    <property type="molecule type" value="Genomic_DNA"/>
</dbReference>
<accession>A0ACC0W1G5</accession>
<sequence length="150" mass="16545">MKIGGQVPRYRSLEELTSYPTRSSHTNENGALQSVSASLSSDQAPKILSSSNPHPQQSLDGIENVFDIVFKQHAIGMKLGADDTKQYAIVKECFEGYKAKRYPGIQTGVVILAVNRQEVGGLGLSCVLYRLRDAPRTHVCYKLTQHFYGA</sequence>
<evidence type="ECO:0000313" key="2">
    <source>
        <dbReference type="Proteomes" id="UP001163321"/>
    </source>
</evidence>
<comment type="caution">
    <text evidence="1">The sequence shown here is derived from an EMBL/GenBank/DDBJ whole genome shotgun (WGS) entry which is preliminary data.</text>
</comment>
<organism evidence="1 2">
    <name type="scientific">Peronosclerospora sorghi</name>
    <dbReference type="NCBI Taxonomy" id="230839"/>
    <lineage>
        <taxon>Eukaryota</taxon>
        <taxon>Sar</taxon>
        <taxon>Stramenopiles</taxon>
        <taxon>Oomycota</taxon>
        <taxon>Peronosporomycetes</taxon>
        <taxon>Peronosporales</taxon>
        <taxon>Peronosporaceae</taxon>
        <taxon>Peronosclerospora</taxon>
    </lineage>
</organism>
<evidence type="ECO:0000313" key="1">
    <source>
        <dbReference type="EMBL" id="KAI9912670.1"/>
    </source>
</evidence>
<dbReference type="Proteomes" id="UP001163321">
    <property type="component" value="Chromosome 4"/>
</dbReference>
<keyword evidence="2" id="KW-1185">Reference proteome</keyword>
<gene>
    <name evidence="1" type="ORF">PsorP6_005353</name>
</gene>
<reference evidence="1 2" key="1">
    <citation type="journal article" date="2022" name="bioRxiv">
        <title>The genome of the oomycete Peronosclerospora sorghi, a cosmopolitan pathogen of maize and sorghum, is inflated with dispersed pseudogenes.</title>
        <authorList>
            <person name="Fletcher K."/>
            <person name="Martin F."/>
            <person name="Isakeit T."/>
            <person name="Cavanaugh K."/>
            <person name="Magill C."/>
            <person name="Michelmore R."/>
        </authorList>
    </citation>
    <scope>NUCLEOTIDE SEQUENCE [LARGE SCALE GENOMIC DNA]</scope>
    <source>
        <strain evidence="1">P6</strain>
    </source>
</reference>